<feature type="domain" description="DUF8040" evidence="6">
    <location>
        <begin position="26"/>
        <end position="114"/>
    </location>
</feature>
<dbReference type="InterPro" id="IPR024752">
    <property type="entry name" value="Myb/SANT-like_dom"/>
</dbReference>
<evidence type="ECO:0000259" key="6">
    <source>
        <dbReference type="Pfam" id="PF26138"/>
    </source>
</evidence>
<feature type="domain" description="DDE Tnp4" evidence="5">
    <location>
        <begin position="148"/>
        <end position="285"/>
    </location>
</feature>
<feature type="domain" description="Myb/SANT-like" evidence="4">
    <location>
        <begin position="335"/>
        <end position="431"/>
    </location>
</feature>
<dbReference type="Proteomes" id="UP001190926">
    <property type="component" value="Unassembled WGS sequence"/>
</dbReference>
<evidence type="ECO:0000313" key="7">
    <source>
        <dbReference type="EMBL" id="KAH6835152.1"/>
    </source>
</evidence>
<evidence type="ECO:0000256" key="3">
    <source>
        <dbReference type="SAM" id="MobiDB-lite"/>
    </source>
</evidence>
<dbReference type="GO" id="GO:0046872">
    <property type="term" value="F:metal ion binding"/>
    <property type="evidence" value="ECO:0007669"/>
    <property type="project" value="UniProtKB-KW"/>
</dbReference>
<evidence type="ECO:0000256" key="2">
    <source>
        <dbReference type="ARBA" id="ARBA00022723"/>
    </source>
</evidence>
<dbReference type="Pfam" id="PF26138">
    <property type="entry name" value="DUF8040"/>
    <property type="match status" value="1"/>
</dbReference>
<sequence>MRGRLMSDGDRTIRYGLKEKVSKQLEHMHNLVNLDDVTCLDHLRMNRNTFGHLCFLLENVGGLVPMRYVQLPKQVAMFLSILAHHTKNRIVKYNFKRWGYTISKHFNSVLKALLKLHTILLVKPQPIADDSTNDRWKFFKGYDTYIPVKVLQSDKARYRNMKGNVTVNMLAVCDQNMNYVYILTGREGSAADSRVLLDAITRPNGLMVPTAPYKGVMYHLQEWDGASSKLINPQEYFNLKYAKARNVIERSFDILKGRCAILRSTSFYPIKVQNHIIMACCLLHNFIRTNMPYDPLESTIPEDLADNASQNQLKMFGRKRTIAAENKSDKTRRIWTLREEQELIVALKKIVARGWKCDNGFRTGYFGLLEQHMLQAIPGSDLKAEPHIISKIYVWKKNYGSLSTMLSKSGFGWNESTHTIEVDSDEIWSNYIKTNNNARTMLSKSWSLYKDWCEIFGKDRATGEHAETFVDVVQDLFHKDKESLHTSTGNDYVQFTSSNQDEEAGDDFMSMSREGTSSSTKVKSKKKKKS</sequence>
<evidence type="ECO:0000259" key="4">
    <source>
        <dbReference type="Pfam" id="PF12776"/>
    </source>
</evidence>
<dbReference type="Pfam" id="PF12776">
    <property type="entry name" value="Myb_DNA-bind_3"/>
    <property type="match status" value="1"/>
</dbReference>
<reference evidence="7 8" key="1">
    <citation type="journal article" date="2021" name="Nat. Commun.">
        <title>Incipient diploidization of the medicinal plant Perilla within 10,000 years.</title>
        <authorList>
            <person name="Zhang Y."/>
            <person name="Shen Q."/>
            <person name="Leng L."/>
            <person name="Zhang D."/>
            <person name="Chen S."/>
            <person name="Shi Y."/>
            <person name="Ning Z."/>
            <person name="Chen S."/>
        </authorList>
    </citation>
    <scope>NUCLEOTIDE SEQUENCE [LARGE SCALE GENOMIC DNA]</scope>
    <source>
        <strain evidence="8">cv. PC099</strain>
    </source>
</reference>
<dbReference type="AlphaFoldDB" id="A0AAD4PDQ8"/>
<dbReference type="PANTHER" id="PTHR46250">
    <property type="entry name" value="MYB/SANT-LIKE DNA-BINDING DOMAIN PROTEIN-RELATED"/>
    <property type="match status" value="1"/>
</dbReference>
<name>A0AAD4PDQ8_PERFH</name>
<protein>
    <recommendedName>
        <fullName evidence="9">Transposase</fullName>
    </recommendedName>
</protein>
<organism evidence="7 8">
    <name type="scientific">Perilla frutescens var. hirtella</name>
    <name type="common">Perilla citriodora</name>
    <name type="synonym">Perilla setoyensis</name>
    <dbReference type="NCBI Taxonomy" id="608512"/>
    <lineage>
        <taxon>Eukaryota</taxon>
        <taxon>Viridiplantae</taxon>
        <taxon>Streptophyta</taxon>
        <taxon>Embryophyta</taxon>
        <taxon>Tracheophyta</taxon>
        <taxon>Spermatophyta</taxon>
        <taxon>Magnoliopsida</taxon>
        <taxon>eudicotyledons</taxon>
        <taxon>Gunneridae</taxon>
        <taxon>Pentapetalae</taxon>
        <taxon>asterids</taxon>
        <taxon>lamiids</taxon>
        <taxon>Lamiales</taxon>
        <taxon>Lamiaceae</taxon>
        <taxon>Nepetoideae</taxon>
        <taxon>Elsholtzieae</taxon>
        <taxon>Perilla</taxon>
    </lineage>
</organism>
<dbReference type="InterPro" id="IPR058353">
    <property type="entry name" value="DUF8040"/>
</dbReference>
<keyword evidence="8" id="KW-1185">Reference proteome</keyword>
<comment type="caution">
    <text evidence="7">The sequence shown here is derived from an EMBL/GenBank/DDBJ whole genome shotgun (WGS) entry which is preliminary data.</text>
</comment>
<evidence type="ECO:0008006" key="9">
    <source>
        <dbReference type="Google" id="ProtNLM"/>
    </source>
</evidence>
<evidence type="ECO:0000256" key="1">
    <source>
        <dbReference type="ARBA" id="ARBA00001968"/>
    </source>
</evidence>
<dbReference type="InterPro" id="IPR027806">
    <property type="entry name" value="HARBI1_dom"/>
</dbReference>
<keyword evidence="2" id="KW-0479">Metal-binding</keyword>
<gene>
    <name evidence="7" type="ORF">C2S53_003637</name>
</gene>
<proteinExistence type="predicted"/>
<feature type="compositionally biased region" description="Polar residues" evidence="3">
    <location>
        <begin position="486"/>
        <end position="499"/>
    </location>
</feature>
<dbReference type="Pfam" id="PF13359">
    <property type="entry name" value="DDE_Tnp_4"/>
    <property type="match status" value="1"/>
</dbReference>
<evidence type="ECO:0000259" key="5">
    <source>
        <dbReference type="Pfam" id="PF13359"/>
    </source>
</evidence>
<evidence type="ECO:0000313" key="8">
    <source>
        <dbReference type="Proteomes" id="UP001190926"/>
    </source>
</evidence>
<dbReference type="EMBL" id="SDAM02000039">
    <property type="protein sequence ID" value="KAH6835152.1"/>
    <property type="molecule type" value="Genomic_DNA"/>
</dbReference>
<feature type="region of interest" description="Disordered" evidence="3">
    <location>
        <begin position="486"/>
        <end position="530"/>
    </location>
</feature>
<comment type="cofactor">
    <cofactor evidence="1">
        <name>a divalent metal cation</name>
        <dbReference type="ChEBI" id="CHEBI:60240"/>
    </cofactor>
</comment>
<accession>A0AAD4PDQ8</accession>
<dbReference type="PANTHER" id="PTHR46250:SF15">
    <property type="entry name" value="OS01G0523800 PROTEIN"/>
    <property type="match status" value="1"/>
</dbReference>